<feature type="region of interest" description="Disordered" evidence="2">
    <location>
        <begin position="210"/>
        <end position="264"/>
    </location>
</feature>
<protein>
    <recommendedName>
        <fullName evidence="5">Karyogamy protein</fullName>
    </recommendedName>
</protein>
<dbReference type="Pfam" id="PF08580">
    <property type="entry name" value="KAR9"/>
    <property type="match status" value="1"/>
</dbReference>
<feature type="region of interest" description="Disordered" evidence="2">
    <location>
        <begin position="287"/>
        <end position="339"/>
    </location>
</feature>
<feature type="compositionally biased region" description="Polar residues" evidence="2">
    <location>
        <begin position="78"/>
        <end position="94"/>
    </location>
</feature>
<dbReference type="RefSeq" id="XP_015701014.1">
    <property type="nucleotide sequence ID" value="XM_015844233.1"/>
</dbReference>
<feature type="compositionally biased region" description="Low complexity" evidence="2">
    <location>
        <begin position="980"/>
        <end position="995"/>
    </location>
</feature>
<feature type="region of interest" description="Disordered" evidence="2">
    <location>
        <begin position="57"/>
        <end position="130"/>
    </location>
</feature>
<feature type="compositionally biased region" description="Polar residues" evidence="2">
    <location>
        <begin position="1040"/>
        <end position="1059"/>
    </location>
</feature>
<dbReference type="KEGG" id="pbl:PAAG_01074"/>
<feature type="compositionally biased region" description="Polar residues" evidence="2">
    <location>
        <begin position="330"/>
        <end position="339"/>
    </location>
</feature>
<dbReference type="GO" id="GO:0051293">
    <property type="term" value="P:establishment of spindle localization"/>
    <property type="evidence" value="ECO:0007669"/>
    <property type="project" value="TreeGrafter"/>
</dbReference>
<evidence type="ECO:0000256" key="2">
    <source>
        <dbReference type="SAM" id="MobiDB-lite"/>
    </source>
</evidence>
<feature type="compositionally biased region" description="Polar residues" evidence="2">
    <location>
        <begin position="288"/>
        <end position="301"/>
    </location>
</feature>
<feature type="compositionally biased region" description="Basic and acidic residues" evidence="2">
    <location>
        <begin position="226"/>
        <end position="235"/>
    </location>
</feature>
<dbReference type="PANTHER" id="PTHR37271:SF1">
    <property type="entry name" value="KARYOGAMY PROTEIN KAR9"/>
    <property type="match status" value="1"/>
</dbReference>
<dbReference type="VEuPathDB" id="FungiDB:PAAG_01074"/>
<accession>C1GRC9</accession>
<dbReference type="GO" id="GO:0031578">
    <property type="term" value="P:mitotic spindle orientation checkpoint signaling"/>
    <property type="evidence" value="ECO:0007669"/>
    <property type="project" value="TreeGrafter"/>
</dbReference>
<dbReference type="InterPro" id="IPR013889">
    <property type="entry name" value="Karyogamy_KAR9"/>
</dbReference>
<evidence type="ECO:0008006" key="5">
    <source>
        <dbReference type="Google" id="ProtNLM"/>
    </source>
</evidence>
<dbReference type="GeneID" id="9100508"/>
<dbReference type="AlphaFoldDB" id="C1GRC9"/>
<dbReference type="GO" id="GO:0005816">
    <property type="term" value="C:spindle pole body"/>
    <property type="evidence" value="ECO:0007669"/>
    <property type="project" value="TreeGrafter"/>
</dbReference>
<feature type="compositionally biased region" description="Polar residues" evidence="2">
    <location>
        <begin position="912"/>
        <end position="931"/>
    </location>
</feature>
<feature type="compositionally biased region" description="Polar residues" evidence="2">
    <location>
        <begin position="996"/>
        <end position="1008"/>
    </location>
</feature>
<feature type="compositionally biased region" description="Low complexity" evidence="2">
    <location>
        <begin position="829"/>
        <end position="845"/>
    </location>
</feature>
<dbReference type="PANTHER" id="PTHR37271">
    <property type="entry name" value="KARYOGAMY PROTEIN KAR9"/>
    <property type="match status" value="1"/>
</dbReference>
<feature type="compositionally biased region" description="Low complexity" evidence="2">
    <location>
        <begin position="872"/>
        <end position="910"/>
    </location>
</feature>
<name>C1GRC9_PARBA</name>
<feature type="compositionally biased region" description="Low complexity" evidence="2">
    <location>
        <begin position="1025"/>
        <end position="1034"/>
    </location>
</feature>
<dbReference type="OMA" id="IWIKKAS"/>
<feature type="compositionally biased region" description="Low complexity" evidence="2">
    <location>
        <begin position="57"/>
        <end position="74"/>
    </location>
</feature>
<proteinExistence type="predicted"/>
<dbReference type="EMBL" id="KN293993">
    <property type="protein sequence ID" value="EEH38153.2"/>
    <property type="molecule type" value="Genomic_DNA"/>
</dbReference>
<feature type="compositionally biased region" description="Polar residues" evidence="2">
    <location>
        <begin position="116"/>
        <end position="126"/>
    </location>
</feature>
<feature type="region of interest" description="Disordered" evidence="2">
    <location>
        <begin position="159"/>
        <end position="179"/>
    </location>
</feature>
<keyword evidence="1" id="KW-0175">Coiled coil</keyword>
<reference evidence="3 4" key="1">
    <citation type="journal article" date="2011" name="PLoS Genet.">
        <title>Comparative genomic analysis of human fungal pathogens causing paracoccidioidomycosis.</title>
        <authorList>
            <person name="Desjardins C.A."/>
            <person name="Champion M.D."/>
            <person name="Holder J.W."/>
            <person name="Muszewska A."/>
            <person name="Goldberg J."/>
            <person name="Bailao A.M."/>
            <person name="Brigido M.M."/>
            <person name="Ferreira M.E."/>
            <person name="Garcia A.M."/>
            <person name="Grynberg M."/>
            <person name="Gujja S."/>
            <person name="Heiman D.I."/>
            <person name="Henn M.R."/>
            <person name="Kodira C.D."/>
            <person name="Leon-Narvaez H."/>
            <person name="Longo L.V."/>
            <person name="Ma L.J."/>
            <person name="Malavazi I."/>
            <person name="Matsuo A.L."/>
            <person name="Morais F.V."/>
            <person name="Pereira M."/>
            <person name="Rodriguez-Brito S."/>
            <person name="Sakthikumar S."/>
            <person name="Salem-Izacc S.M."/>
            <person name="Sykes S.M."/>
            <person name="Teixeira M.M."/>
            <person name="Vallejo M.C."/>
            <person name="Walter M.E."/>
            <person name="Yandava C."/>
            <person name="Young S."/>
            <person name="Zeng Q."/>
            <person name="Zucker J."/>
            <person name="Felipe M.S."/>
            <person name="Goldman G.H."/>
            <person name="Haas B.J."/>
            <person name="McEwen J.G."/>
            <person name="Nino-Vega G."/>
            <person name="Puccia R."/>
            <person name="San-Blas G."/>
            <person name="Soares C.M."/>
            <person name="Birren B.W."/>
            <person name="Cuomo C.A."/>
        </authorList>
    </citation>
    <scope>NUCLEOTIDE SEQUENCE [LARGE SCALE GENOMIC DNA]</scope>
    <source>
        <strain evidence="4">ATCC MYA-826 / Pb01</strain>
    </source>
</reference>
<feature type="compositionally biased region" description="Low complexity" evidence="2">
    <location>
        <begin position="95"/>
        <end position="115"/>
    </location>
</feature>
<dbReference type="eggNOG" id="ENOG502QUB2">
    <property type="taxonomic scope" value="Eukaryota"/>
</dbReference>
<dbReference type="Proteomes" id="UP000002059">
    <property type="component" value="Partially assembled WGS sequence"/>
</dbReference>
<dbReference type="STRING" id="502779.C1GRC9"/>
<sequence length="1115" mass="119671">MPSISCPSTFFHSTTTSTNYQHYHQPHPLTTIVSMSAIFSPSASAPVSASASTSSALTAATTPPANTTNTSPIPVSLTRRSASQVAQPLSSWPCTTSTSTSRTPTTTTTTTQPTRGNASNNNITTSPRKEPLFLSAATQKQRSSFLRRLSPGLAARVKLLDGSSKPTPTQPRSRSDIGKISEDHLKELDSAHRDLSIKVFRRGRAWSGGRRTLLTPEPASSPSELESGRLEDDRTISASTAPTWEAGVSVSDPSESLSTTQEGNSQISVHAIAEMSTTQGVQTAVLGTETSQGSSTNSPTGPTDLEKYLRSSTQSEEGAPPPLPKDSPPATTVASGSSTNVESYFNPLGLSRPESIYSFSRASFSNQLSQLTSISLPQPSSLEASIASISTAPAAVRALSGAASQIQQWINKASDVLSGLDAEDDVEWAAAGGREGLEDVDKAVTKFESLVNVYVKAIEEVQLRDDISDVGSEQLQAVVVQMESTLKNWKDVRAQLKGVKEQVELAMEWEELWTNVLGDVGVEVDNLSRLIFEMEEKRHKTMVIESEAEPGSNLDINELETIIEESPVNGNTPSSSRFSLASAFGGPSSNIESPDIHNPQDDSNLLALFARMQPLRASLDFLPMRLSMFQSRAEKIFPSACDELEDRRKRLEKGYKKLGADAEALRRELGEDRWVLVFRNAGKQAHKMFESVERSINKLQEAIDSGIHNLNSTAFSKRIENFEAKKVHYSPAIDRVLAIIQKGINDRLTVNGEIIQLFTDLKTRSDSMHEKINAMDSLLEELNAARSQQLRDSISSIVTLDSPITRSAIDTPDSSPASSVVMSSANGAKGSAAASANGSNRRASSTVNAATKSTAPKLKRYSSLPQATSATRRSSLPRTGSSSSHLASQSPQLSAASPTPSSTRPASRSSIAKPSSLANRPRWNSSANTNDLVVGHNFKPISLTTPSPYRKLPPPASSRSCLPLPSPLGRESSVSPAPNSLRPSSRLTSSRVSSPATDRSCASPTPSHSRLIDPPPYSKFRKESLSALPSPSSLIRNIPRSRQSYSGIPSARAVSTNTRDAGEGENGTNKGTTRPGTALGQMGRRVSMLPRSRTPKSGDSVAFSSRAINERPPWK</sequence>
<gene>
    <name evidence="3" type="ORF">PAAG_01074</name>
</gene>
<dbReference type="HOGENOM" id="CLU_005577_1_0_1"/>
<evidence type="ECO:0000313" key="4">
    <source>
        <dbReference type="Proteomes" id="UP000002059"/>
    </source>
</evidence>
<dbReference type="GO" id="GO:0030473">
    <property type="term" value="P:nuclear migration along microtubule"/>
    <property type="evidence" value="ECO:0007669"/>
    <property type="project" value="TreeGrafter"/>
</dbReference>
<feature type="coiled-coil region" evidence="1">
    <location>
        <begin position="641"/>
        <end position="668"/>
    </location>
</feature>
<dbReference type="GO" id="GO:0005938">
    <property type="term" value="C:cell cortex"/>
    <property type="evidence" value="ECO:0007669"/>
    <property type="project" value="TreeGrafter"/>
</dbReference>
<keyword evidence="4" id="KW-1185">Reference proteome</keyword>
<evidence type="ECO:0000256" key="1">
    <source>
        <dbReference type="SAM" id="Coils"/>
    </source>
</evidence>
<feature type="region of interest" description="Disordered" evidence="2">
    <location>
        <begin position="829"/>
        <end position="1115"/>
    </location>
</feature>
<evidence type="ECO:0000313" key="3">
    <source>
        <dbReference type="EMBL" id="EEH38153.2"/>
    </source>
</evidence>
<dbReference type="OrthoDB" id="5559380at2759"/>
<feature type="compositionally biased region" description="Polar residues" evidence="2">
    <location>
        <begin position="251"/>
        <end position="264"/>
    </location>
</feature>
<feature type="compositionally biased region" description="Low complexity" evidence="2">
    <location>
        <begin position="212"/>
        <end position="225"/>
    </location>
</feature>
<dbReference type="GO" id="GO:0043332">
    <property type="term" value="C:mating projection tip"/>
    <property type="evidence" value="ECO:0007669"/>
    <property type="project" value="TreeGrafter"/>
</dbReference>
<organism evidence="3 4">
    <name type="scientific">Paracoccidioides lutzii (strain ATCC MYA-826 / Pb01)</name>
    <name type="common">Paracoccidioides brasiliensis</name>
    <dbReference type="NCBI Taxonomy" id="502779"/>
    <lineage>
        <taxon>Eukaryota</taxon>
        <taxon>Fungi</taxon>
        <taxon>Dikarya</taxon>
        <taxon>Ascomycota</taxon>
        <taxon>Pezizomycotina</taxon>
        <taxon>Eurotiomycetes</taxon>
        <taxon>Eurotiomycetidae</taxon>
        <taxon>Onygenales</taxon>
        <taxon>Ajellomycetaceae</taxon>
        <taxon>Paracoccidioides</taxon>
    </lineage>
</organism>